<dbReference type="Gene3D" id="3.30.300.160">
    <property type="entry name" value="Type II secretion system, protein E, N-terminal domain"/>
    <property type="match status" value="1"/>
</dbReference>
<organism evidence="5 6">
    <name type="scientific">Nisaea acidiphila</name>
    <dbReference type="NCBI Taxonomy" id="1862145"/>
    <lineage>
        <taxon>Bacteria</taxon>
        <taxon>Pseudomonadati</taxon>
        <taxon>Pseudomonadota</taxon>
        <taxon>Alphaproteobacteria</taxon>
        <taxon>Rhodospirillales</taxon>
        <taxon>Thalassobaculaceae</taxon>
        <taxon>Nisaea</taxon>
    </lineage>
</organism>
<evidence type="ECO:0000256" key="1">
    <source>
        <dbReference type="ARBA" id="ARBA00006611"/>
    </source>
</evidence>
<dbReference type="PANTHER" id="PTHR30258:SF2">
    <property type="entry name" value="COMG OPERON PROTEIN 1"/>
    <property type="match status" value="1"/>
</dbReference>
<protein>
    <submittedName>
        <fullName evidence="5">GspE/PulE family protein</fullName>
    </submittedName>
</protein>
<evidence type="ECO:0000313" key="5">
    <source>
        <dbReference type="EMBL" id="UUX48619.1"/>
    </source>
</evidence>
<name>A0A9J7ALU9_9PROT</name>
<evidence type="ECO:0000256" key="2">
    <source>
        <dbReference type="ARBA" id="ARBA00022741"/>
    </source>
</evidence>
<dbReference type="Pfam" id="PF00437">
    <property type="entry name" value="T2SSE"/>
    <property type="match status" value="1"/>
</dbReference>
<dbReference type="EMBL" id="CP102480">
    <property type="protein sequence ID" value="UUX48619.1"/>
    <property type="molecule type" value="Genomic_DNA"/>
</dbReference>
<feature type="domain" description="Bacterial type II secretion system protein E" evidence="4">
    <location>
        <begin position="366"/>
        <end position="380"/>
    </location>
</feature>
<proteinExistence type="inferred from homology"/>
<accession>A0A9J7ALU9</accession>
<dbReference type="GO" id="GO:0005524">
    <property type="term" value="F:ATP binding"/>
    <property type="evidence" value="ECO:0007669"/>
    <property type="project" value="UniProtKB-KW"/>
</dbReference>
<dbReference type="GO" id="GO:0005886">
    <property type="term" value="C:plasma membrane"/>
    <property type="evidence" value="ECO:0007669"/>
    <property type="project" value="TreeGrafter"/>
</dbReference>
<evidence type="ECO:0000256" key="3">
    <source>
        <dbReference type="ARBA" id="ARBA00022840"/>
    </source>
</evidence>
<dbReference type="RefSeq" id="WP_257767126.1">
    <property type="nucleotide sequence ID" value="NZ_CP102480.1"/>
</dbReference>
<dbReference type="Proteomes" id="UP001060336">
    <property type="component" value="Chromosome"/>
</dbReference>
<dbReference type="Gene3D" id="3.40.50.300">
    <property type="entry name" value="P-loop containing nucleotide triphosphate hydrolases"/>
    <property type="match status" value="1"/>
</dbReference>
<dbReference type="SUPFAM" id="SSF52540">
    <property type="entry name" value="P-loop containing nucleoside triphosphate hydrolases"/>
    <property type="match status" value="1"/>
</dbReference>
<dbReference type="AlphaFoldDB" id="A0A9J7ALU9"/>
<gene>
    <name evidence="5" type="ORF">NUH88_14515</name>
</gene>
<dbReference type="InterPro" id="IPR003593">
    <property type="entry name" value="AAA+_ATPase"/>
</dbReference>
<dbReference type="SMART" id="SM00382">
    <property type="entry name" value="AAA"/>
    <property type="match status" value="1"/>
</dbReference>
<dbReference type="InterPro" id="IPR007831">
    <property type="entry name" value="T2SS_GspE_N"/>
</dbReference>
<evidence type="ECO:0000259" key="4">
    <source>
        <dbReference type="PROSITE" id="PS00662"/>
    </source>
</evidence>
<sequence length="545" mass="58170">MRDAMIEYGGLRDLLRERGHEVPDGEPGGDALRDRPDRALVSAGLVGEAEMAEALAAYLGVPFAGTERFPAAPLEAGGATLSFLRQSRILPVEERADLLILAVADPLDRSALQAMELLVGKEIRLEVASPSDLDRAFDRLYGQGADTALAQQGEKAAATGEDGPAVRLLEDLVRTAISNRASDLHLEPSGAGLRLRYRIDGRLMELGARPPAYLTDMLVGRIKVLSGLNIAEKRLPQDGRASMSVAGRKIDIRVSTAPTLNGESVVLRLLDPERGPTDIERLGLAPPVAEALTAVLAAPHGMVLATGPTGSGKTTTLYAALRRLNLAERKIVTLEDPIEYRLDGVNQIQVNPRIGLGFANLLRSVLRHDPDVIMVGEIRDEETARLAVQAALTGHLVLSTLHTNDAPGAAARLMDMGIEPYLLSASLRAVLAQRLVRRLCPECGGKERVEEVAATRLGLPSGSEIGKAVGCPRCHQTGYRGRLVLSEIMPMDELLEAAIAGRADASRLRSVLDKDLSMLADARRRLLAGETTAGEVLAVLGGARA</sequence>
<dbReference type="PANTHER" id="PTHR30258">
    <property type="entry name" value="TYPE II SECRETION SYSTEM PROTEIN GSPE-RELATED"/>
    <property type="match status" value="1"/>
</dbReference>
<keyword evidence="2" id="KW-0547">Nucleotide-binding</keyword>
<dbReference type="GO" id="GO:0016887">
    <property type="term" value="F:ATP hydrolysis activity"/>
    <property type="evidence" value="ECO:0007669"/>
    <property type="project" value="TreeGrafter"/>
</dbReference>
<dbReference type="KEGG" id="naci:NUH88_14515"/>
<dbReference type="CDD" id="cd01129">
    <property type="entry name" value="PulE-GspE-like"/>
    <property type="match status" value="1"/>
</dbReference>
<keyword evidence="6" id="KW-1185">Reference proteome</keyword>
<comment type="similarity">
    <text evidence="1">Belongs to the GSP E family.</text>
</comment>
<dbReference type="InterPro" id="IPR027417">
    <property type="entry name" value="P-loop_NTPase"/>
</dbReference>
<evidence type="ECO:0000313" key="6">
    <source>
        <dbReference type="Proteomes" id="UP001060336"/>
    </source>
</evidence>
<dbReference type="Pfam" id="PF05157">
    <property type="entry name" value="MshEN"/>
    <property type="match status" value="1"/>
</dbReference>
<dbReference type="Gene3D" id="3.30.450.90">
    <property type="match status" value="1"/>
</dbReference>
<dbReference type="SUPFAM" id="SSF160246">
    <property type="entry name" value="EspE N-terminal domain-like"/>
    <property type="match status" value="1"/>
</dbReference>
<dbReference type="InterPro" id="IPR037257">
    <property type="entry name" value="T2SS_E_N_sf"/>
</dbReference>
<dbReference type="InterPro" id="IPR001482">
    <property type="entry name" value="T2SS/T4SS_dom"/>
</dbReference>
<keyword evidence="3" id="KW-0067">ATP-binding</keyword>
<dbReference type="PROSITE" id="PS00662">
    <property type="entry name" value="T2SP_E"/>
    <property type="match status" value="1"/>
</dbReference>
<reference evidence="5" key="1">
    <citation type="submission" date="2022-08" db="EMBL/GenBank/DDBJ databases">
        <title>Nisaea acidiphila sp. nov., isolated from a marine algal debris and emended description of the genus Nisaea Urios et al. 2008.</title>
        <authorList>
            <person name="Kwon K."/>
        </authorList>
    </citation>
    <scope>NUCLEOTIDE SEQUENCE</scope>
    <source>
        <strain evidence="5">MEBiC11861</strain>
    </source>
</reference>